<proteinExistence type="predicted"/>
<dbReference type="KEGG" id="stac:ABII15_34020"/>
<evidence type="ECO:0000313" key="2">
    <source>
        <dbReference type="EMBL" id="XCJ74681.1"/>
    </source>
</evidence>
<dbReference type="SUPFAM" id="SSF54427">
    <property type="entry name" value="NTF2-like"/>
    <property type="match status" value="1"/>
</dbReference>
<dbReference type="InterPro" id="IPR032710">
    <property type="entry name" value="NTF2-like_dom_sf"/>
</dbReference>
<dbReference type="AlphaFoldDB" id="A0AAU8J177"/>
<evidence type="ECO:0000259" key="1">
    <source>
        <dbReference type="Pfam" id="PF13577"/>
    </source>
</evidence>
<dbReference type="InterPro" id="IPR037401">
    <property type="entry name" value="SnoaL-like"/>
</dbReference>
<organism evidence="2">
    <name type="scientific">Streptomyces tabacisoli</name>
    <dbReference type="NCBI Taxonomy" id="3156398"/>
    <lineage>
        <taxon>Bacteria</taxon>
        <taxon>Bacillati</taxon>
        <taxon>Actinomycetota</taxon>
        <taxon>Actinomycetes</taxon>
        <taxon>Kitasatosporales</taxon>
        <taxon>Streptomycetaceae</taxon>
        <taxon>Streptomyces</taxon>
    </lineage>
</organism>
<dbReference type="Pfam" id="PF13577">
    <property type="entry name" value="SnoaL_4"/>
    <property type="match status" value="1"/>
</dbReference>
<feature type="domain" description="SnoaL-like" evidence="1">
    <location>
        <begin position="15"/>
        <end position="143"/>
    </location>
</feature>
<dbReference type="EMBL" id="CP159534">
    <property type="protein sequence ID" value="XCJ74681.1"/>
    <property type="molecule type" value="Genomic_DNA"/>
</dbReference>
<sequence length="172" mass="18279">MSDALSDTLSDVMPDDRTALIDLLARWDRWLDESRFTADETAVLFTPDAEAVTPGGVSRGIDALTAQAARGRSIWAATQHLHTNPVVEIDGDRAAIGINRLIFLVAHDPAGTPETVPAPTLTLGERCRVEAARTADGWRITRLGGTLLWASDPEALARATARGRAATAAQAG</sequence>
<accession>A0AAU8J177</accession>
<protein>
    <submittedName>
        <fullName evidence="2">Nuclear transport factor 2 family protein</fullName>
    </submittedName>
</protein>
<dbReference type="RefSeq" id="WP_353946118.1">
    <property type="nucleotide sequence ID" value="NZ_CP159534.1"/>
</dbReference>
<name>A0AAU8J177_9ACTN</name>
<gene>
    <name evidence="2" type="ORF">ABII15_34020</name>
</gene>
<dbReference type="Gene3D" id="3.10.450.50">
    <property type="match status" value="1"/>
</dbReference>
<reference evidence="2" key="1">
    <citation type="submission" date="2024-06" db="EMBL/GenBank/DDBJ databases">
        <title>Streptomyces sp. strain HUAS MG91 genome sequences.</title>
        <authorList>
            <person name="Mo P."/>
        </authorList>
    </citation>
    <scope>NUCLEOTIDE SEQUENCE</scope>
    <source>
        <strain evidence="2">HUAS MG91</strain>
    </source>
</reference>